<dbReference type="Proteomes" id="UP000186955">
    <property type="component" value="Unassembled WGS sequence"/>
</dbReference>
<evidence type="ECO:0000259" key="5">
    <source>
        <dbReference type="Pfam" id="PF00925"/>
    </source>
</evidence>
<evidence type="ECO:0000256" key="1">
    <source>
        <dbReference type="ARBA" id="ARBA00008131"/>
    </source>
</evidence>
<keyword evidence="2" id="KW-0547">Nucleotide-binding</keyword>
<dbReference type="GO" id="GO:0009231">
    <property type="term" value="P:riboflavin biosynthetic process"/>
    <property type="evidence" value="ECO:0007669"/>
    <property type="project" value="InterPro"/>
</dbReference>
<evidence type="ECO:0000259" key="6">
    <source>
        <dbReference type="Pfam" id="PF12471"/>
    </source>
</evidence>
<dbReference type="SMART" id="SM01130">
    <property type="entry name" value="DHDPS"/>
    <property type="match status" value="1"/>
</dbReference>
<dbReference type="NCBIfam" id="NF005536">
    <property type="entry name" value="PRK07198.1"/>
    <property type="match status" value="1"/>
</dbReference>
<evidence type="ECO:0000313" key="7">
    <source>
        <dbReference type="EMBL" id="OKO99509.1"/>
    </source>
</evidence>
<sequence length="767" mass="83296">MPEPTPPSPKSPKSHYSKHIILTTYPGQSGIDPVPLEWGAGDAKSRGPVVVSRSGNLVKRRNAIGAHGGSYSIYNALAVASGELDAAFRPDLRNSQPTFDFPWQKAWADKTKIVSMDPYGHDILNQYKEELEAGWDIRPTMAVTRANMKLAEIADSVRDGQLEVDGSIVVDSSGEVRVTKVAVEPVWYLPGVAERFGVDEGTLRRSLFEHTGGSYPELITRPDLKVFLPPIGGLTVYIFGPPERVADENVKLALRIHDECNGSDVFQSDICTCRPYLAFGIREAIREAQNGGSGVVIYFRKEGRALGEVIKYLVYNARKRGGDTADKYFTRTENIAGVRDMRFQALMPDILHWLGVKKIDRMLSMSNMKHDAIVDSGIKILERIPIPDEMIPSDSRVEIDAKINAGYFTTGKQISMDELAEVRGRGWEKWEDIEVDTMGSQAPQVFSQPRIPKSGVWCPAVTIFDPVTDTLDLESQKKYYAYLSRSGLAGLVIMGTNSEAFLLTREERSQLIATAREAVGPDYPLMAGVGTHSTKQTLELAHDAAAAGANYLLVLPSAYFGKATNMNVVKRFFADVARQSPLPVLIYNFPGVCNGVDIDSETITEIVRESAAASPNGVSNIVGVKLTCGSVGKITRLAATFSPTEFAIFGGQSDFLIAGLTVGSAGCISAFANVFPKTASKVYELFTAGKLAEAMELQRASALAETPCKGGIASTKYAVALYSAPAAGIDKALERLKPRTPYEEAGDAVKRTVEELMGAVAVTEKAL</sequence>
<dbReference type="SUPFAM" id="SSF51569">
    <property type="entry name" value="Aldolase"/>
    <property type="match status" value="1"/>
</dbReference>
<comment type="similarity">
    <text evidence="1">Belongs to the GTP cyclohydrolase II family.</text>
</comment>
<comment type="caution">
    <text evidence="7">The sequence shown here is derived from an EMBL/GenBank/DDBJ whole genome shotgun (WGS) entry which is preliminary data.</text>
</comment>
<dbReference type="Gene3D" id="3.20.20.70">
    <property type="entry name" value="Aldolase class I"/>
    <property type="match status" value="1"/>
</dbReference>
<organism evidence="7 8">
    <name type="scientific">Penicillium subrubescens</name>
    <dbReference type="NCBI Taxonomy" id="1316194"/>
    <lineage>
        <taxon>Eukaryota</taxon>
        <taxon>Fungi</taxon>
        <taxon>Dikarya</taxon>
        <taxon>Ascomycota</taxon>
        <taxon>Pezizomycotina</taxon>
        <taxon>Eurotiomycetes</taxon>
        <taxon>Eurotiomycetidae</taxon>
        <taxon>Eurotiales</taxon>
        <taxon>Aspergillaceae</taxon>
        <taxon>Penicillium</taxon>
    </lineage>
</organism>
<dbReference type="CDD" id="cd00641">
    <property type="entry name" value="GTP_cyclohydro2"/>
    <property type="match status" value="1"/>
</dbReference>
<dbReference type="GO" id="GO:0005525">
    <property type="term" value="F:GTP binding"/>
    <property type="evidence" value="ECO:0007669"/>
    <property type="project" value="UniProtKB-KW"/>
</dbReference>
<evidence type="ECO:0000256" key="2">
    <source>
        <dbReference type="ARBA" id="ARBA00022741"/>
    </source>
</evidence>
<keyword evidence="8" id="KW-1185">Reference proteome</keyword>
<dbReference type="GO" id="GO:0003935">
    <property type="term" value="F:GTP cyclohydrolase II activity"/>
    <property type="evidence" value="ECO:0007669"/>
    <property type="project" value="InterPro"/>
</dbReference>
<dbReference type="AlphaFoldDB" id="A0A1Q5TH31"/>
<dbReference type="InterPro" id="IPR022163">
    <property type="entry name" value="GTP_CH_N"/>
</dbReference>
<dbReference type="GO" id="GO:0016829">
    <property type="term" value="F:lyase activity"/>
    <property type="evidence" value="ECO:0007669"/>
    <property type="project" value="InterPro"/>
</dbReference>
<feature type="domain" description="GTP cyclohydrolase N-terminal" evidence="6">
    <location>
        <begin position="18"/>
        <end position="210"/>
    </location>
</feature>
<keyword evidence="3" id="KW-0378">Hydrolase</keyword>
<dbReference type="Pfam" id="PF12471">
    <property type="entry name" value="GTP_CH_N"/>
    <property type="match status" value="1"/>
</dbReference>
<proteinExistence type="inferred from homology"/>
<protein>
    <submittedName>
        <fullName evidence="7">Uracil-regulated protein 1</fullName>
    </submittedName>
</protein>
<evidence type="ECO:0000313" key="8">
    <source>
        <dbReference type="Proteomes" id="UP000186955"/>
    </source>
</evidence>
<dbReference type="Gene3D" id="3.40.50.10990">
    <property type="entry name" value="GTP cyclohydrolase II"/>
    <property type="match status" value="1"/>
</dbReference>
<name>A0A1Q5TH31_9EURO</name>
<dbReference type="PRINTS" id="PR00146">
    <property type="entry name" value="DHPICSNTHASE"/>
</dbReference>
<dbReference type="PANTHER" id="PTHR47259:SF2">
    <property type="entry name" value="URACIL-REGULATED PROTEIN 1"/>
    <property type="match status" value="1"/>
</dbReference>
<dbReference type="SUPFAM" id="SSF142695">
    <property type="entry name" value="RibA-like"/>
    <property type="match status" value="1"/>
</dbReference>
<feature type="domain" description="GTP cyclohydrolase II" evidence="5">
    <location>
        <begin position="251"/>
        <end position="385"/>
    </location>
</feature>
<dbReference type="STRING" id="1316194.A0A1Q5TH31"/>
<accession>A0A1Q5TH31</accession>
<keyword evidence="4" id="KW-0342">GTP-binding</keyword>
<gene>
    <name evidence="7" type="ORF">PENSUB_8354</name>
</gene>
<dbReference type="EMBL" id="MNBE01000656">
    <property type="protein sequence ID" value="OKO99509.1"/>
    <property type="molecule type" value="Genomic_DNA"/>
</dbReference>
<reference evidence="7 8" key="1">
    <citation type="submission" date="2016-10" db="EMBL/GenBank/DDBJ databases">
        <title>Genome sequence of the ascomycete fungus Penicillium subrubescens.</title>
        <authorList>
            <person name="De Vries R.P."/>
            <person name="Peng M."/>
            <person name="Dilokpimol A."/>
            <person name="Hilden K."/>
            <person name="Makela M.R."/>
            <person name="Grigoriev I."/>
            <person name="Riley R."/>
            <person name="Granchi Z."/>
        </authorList>
    </citation>
    <scope>NUCLEOTIDE SEQUENCE [LARGE SCALE GENOMIC DNA]</scope>
    <source>
        <strain evidence="7 8">CBS 132785</strain>
    </source>
</reference>
<dbReference type="Pfam" id="PF00701">
    <property type="entry name" value="DHDPS"/>
    <property type="match status" value="1"/>
</dbReference>
<dbReference type="InterPro" id="IPR002220">
    <property type="entry name" value="DapA-like"/>
</dbReference>
<dbReference type="InterPro" id="IPR036144">
    <property type="entry name" value="RibA-like_sf"/>
</dbReference>
<dbReference type="Pfam" id="PF00925">
    <property type="entry name" value="GTP_cyclohydro2"/>
    <property type="match status" value="1"/>
</dbReference>
<evidence type="ECO:0000256" key="4">
    <source>
        <dbReference type="ARBA" id="ARBA00023134"/>
    </source>
</evidence>
<dbReference type="InterPro" id="IPR013785">
    <property type="entry name" value="Aldolase_TIM"/>
</dbReference>
<dbReference type="PANTHER" id="PTHR47259">
    <property type="match status" value="1"/>
</dbReference>
<dbReference type="InterPro" id="IPR032677">
    <property type="entry name" value="GTP_cyclohydro_II"/>
</dbReference>
<dbReference type="CDD" id="cd00408">
    <property type="entry name" value="DHDPS-like"/>
    <property type="match status" value="1"/>
</dbReference>
<dbReference type="InterPro" id="IPR000926">
    <property type="entry name" value="RibA"/>
</dbReference>
<evidence type="ECO:0000256" key="3">
    <source>
        <dbReference type="ARBA" id="ARBA00022801"/>
    </source>
</evidence>